<dbReference type="Gene3D" id="1.10.1660.10">
    <property type="match status" value="1"/>
</dbReference>
<dbReference type="AlphaFoldDB" id="A0A1H9TY03"/>
<organism evidence="4 5">
    <name type="scientific">Pedococcus cremeus</name>
    <dbReference type="NCBI Taxonomy" id="587636"/>
    <lineage>
        <taxon>Bacteria</taxon>
        <taxon>Bacillati</taxon>
        <taxon>Actinomycetota</taxon>
        <taxon>Actinomycetes</taxon>
        <taxon>Micrococcales</taxon>
        <taxon>Intrasporangiaceae</taxon>
        <taxon>Pedococcus</taxon>
    </lineage>
</organism>
<dbReference type="PROSITE" id="PS50937">
    <property type="entry name" value="HTH_MERR_2"/>
    <property type="match status" value="1"/>
</dbReference>
<dbReference type="SUPFAM" id="SSF52242">
    <property type="entry name" value="Cobalamin (vitamin B12)-binding domain"/>
    <property type="match status" value="1"/>
</dbReference>
<dbReference type="GO" id="GO:0046872">
    <property type="term" value="F:metal ion binding"/>
    <property type="evidence" value="ECO:0007669"/>
    <property type="project" value="InterPro"/>
</dbReference>
<dbReference type="InterPro" id="IPR009061">
    <property type="entry name" value="DNA-bd_dom_put_sf"/>
</dbReference>
<evidence type="ECO:0000313" key="4">
    <source>
        <dbReference type="EMBL" id="SES02125.1"/>
    </source>
</evidence>
<dbReference type="Pfam" id="PF13411">
    <property type="entry name" value="MerR_1"/>
    <property type="match status" value="1"/>
</dbReference>
<dbReference type="InterPro" id="IPR000551">
    <property type="entry name" value="MerR-type_HTH_dom"/>
</dbReference>
<dbReference type="EMBL" id="FOHB01000002">
    <property type="protein sequence ID" value="SES02125.1"/>
    <property type="molecule type" value="Genomic_DNA"/>
</dbReference>
<dbReference type="Gene3D" id="1.10.1240.10">
    <property type="entry name" value="Methionine synthase domain"/>
    <property type="match status" value="1"/>
</dbReference>
<evidence type="ECO:0000256" key="2">
    <source>
        <dbReference type="SAM" id="MobiDB-lite"/>
    </source>
</evidence>
<dbReference type="OrthoDB" id="9800334at2"/>
<keyword evidence="1" id="KW-0238">DNA-binding</keyword>
<keyword evidence="5" id="KW-1185">Reference proteome</keyword>
<evidence type="ECO:0000259" key="3">
    <source>
        <dbReference type="PROSITE" id="PS50937"/>
    </source>
</evidence>
<dbReference type="InterPro" id="IPR003759">
    <property type="entry name" value="Cbl-bd_cap"/>
</dbReference>
<dbReference type="GO" id="GO:0003677">
    <property type="term" value="F:DNA binding"/>
    <property type="evidence" value="ECO:0007669"/>
    <property type="project" value="UniProtKB-KW"/>
</dbReference>
<dbReference type="InterPro" id="IPR047057">
    <property type="entry name" value="MerR_fam"/>
</dbReference>
<dbReference type="RefSeq" id="WP_091757312.1">
    <property type="nucleotide sequence ID" value="NZ_FOHB01000002.1"/>
</dbReference>
<proteinExistence type="predicted"/>
<feature type="domain" description="HTH merR-type" evidence="3">
    <location>
        <begin position="63"/>
        <end position="132"/>
    </location>
</feature>
<dbReference type="PANTHER" id="PTHR30204">
    <property type="entry name" value="REDOX-CYCLING DRUG-SENSING TRANSCRIPTIONAL ACTIVATOR SOXR"/>
    <property type="match status" value="1"/>
</dbReference>
<feature type="compositionally biased region" description="Basic and acidic residues" evidence="2">
    <location>
        <begin position="1"/>
        <end position="15"/>
    </location>
</feature>
<evidence type="ECO:0000313" key="5">
    <source>
        <dbReference type="Proteomes" id="UP000199019"/>
    </source>
</evidence>
<dbReference type="InterPro" id="IPR036594">
    <property type="entry name" value="Meth_synthase_dom"/>
</dbReference>
<evidence type="ECO:0000256" key="1">
    <source>
        <dbReference type="ARBA" id="ARBA00023125"/>
    </source>
</evidence>
<dbReference type="PANTHER" id="PTHR30204:SF97">
    <property type="entry name" value="MERR FAMILY REGULATORY PROTEIN"/>
    <property type="match status" value="1"/>
</dbReference>
<dbReference type="Gene3D" id="3.40.50.280">
    <property type="entry name" value="Cobalamin-binding domain"/>
    <property type="match status" value="1"/>
</dbReference>
<protein>
    <submittedName>
        <fullName evidence="4">B12 binding domain-containing protein</fullName>
    </submittedName>
</protein>
<sequence>MDTKDRSGDRTDTTREALGATEASTAAHQEEGVRTTEGVRATRAETTADGQNPELHVPRVALTWSVGGVAERLDLAPSTLRTWDRRYGIGPSQRTEGGHRRYDEVDIQRVRLMAQLTGRGVPAGTAARVATSVDAAGLASALAPNTPTAAGGHPGAHSAVEAIVSSAAALDADGLARIYQRVTRESDLVSAWTSVLAPALRKIGERWSDGSLGVDSEHLASELLVTELRSLTRANRARIGGRREVVLASADEEQHYLPLVAVEAELSLQGIGCLFLGPRVPAEALIDLVGRSTPPVVFLWASITRPATDPLWTALSSIERPLTLVIGGPGWPEDLTPTSPTVTLRRAATLDQACEALSTAVLPAG</sequence>
<dbReference type="CDD" id="cd01104">
    <property type="entry name" value="HTH_MlrA-CarA"/>
    <property type="match status" value="1"/>
</dbReference>
<accession>A0A1H9TY03</accession>
<dbReference type="InterPro" id="IPR036724">
    <property type="entry name" value="Cobalamin-bd_sf"/>
</dbReference>
<dbReference type="STRING" id="587636.SAMN05216199_1819"/>
<name>A0A1H9TY03_9MICO</name>
<feature type="region of interest" description="Disordered" evidence="2">
    <location>
        <begin position="1"/>
        <end position="38"/>
    </location>
</feature>
<dbReference type="Pfam" id="PF02607">
    <property type="entry name" value="B12-binding_2"/>
    <property type="match status" value="1"/>
</dbReference>
<dbReference type="SMART" id="SM00422">
    <property type="entry name" value="HTH_MERR"/>
    <property type="match status" value="1"/>
</dbReference>
<dbReference type="GO" id="GO:0003700">
    <property type="term" value="F:DNA-binding transcription factor activity"/>
    <property type="evidence" value="ECO:0007669"/>
    <property type="project" value="InterPro"/>
</dbReference>
<gene>
    <name evidence="4" type="ORF">SAMN05216199_1819</name>
</gene>
<dbReference type="SUPFAM" id="SSF46955">
    <property type="entry name" value="Putative DNA-binding domain"/>
    <property type="match status" value="1"/>
</dbReference>
<dbReference type="GO" id="GO:0031419">
    <property type="term" value="F:cobalamin binding"/>
    <property type="evidence" value="ECO:0007669"/>
    <property type="project" value="InterPro"/>
</dbReference>
<dbReference type="Proteomes" id="UP000199019">
    <property type="component" value="Unassembled WGS sequence"/>
</dbReference>
<reference evidence="5" key="1">
    <citation type="submission" date="2016-10" db="EMBL/GenBank/DDBJ databases">
        <authorList>
            <person name="Varghese N."/>
            <person name="Submissions S."/>
        </authorList>
    </citation>
    <scope>NUCLEOTIDE SEQUENCE [LARGE SCALE GENOMIC DNA]</scope>
    <source>
        <strain evidence="5">CGMCC 1.6963</strain>
    </source>
</reference>